<dbReference type="EMBL" id="JBHTCH010000014">
    <property type="protein sequence ID" value="MFC7360890.1"/>
    <property type="molecule type" value="Genomic_DNA"/>
</dbReference>
<evidence type="ECO:0000313" key="1">
    <source>
        <dbReference type="EMBL" id="MFC7360890.1"/>
    </source>
</evidence>
<dbReference type="Gene3D" id="2.60.40.4070">
    <property type="match status" value="1"/>
</dbReference>
<accession>A0ABW2N4P6</accession>
<dbReference type="Proteomes" id="UP001596524">
    <property type="component" value="Unassembled WGS sequence"/>
</dbReference>
<comment type="caution">
    <text evidence="1">The sequence shown here is derived from an EMBL/GenBank/DDBJ whole genome shotgun (WGS) entry which is preliminary data.</text>
</comment>
<keyword evidence="2" id="KW-1185">Reference proteome</keyword>
<evidence type="ECO:0000313" key="2">
    <source>
        <dbReference type="Proteomes" id="UP001596524"/>
    </source>
</evidence>
<reference evidence="2" key="1">
    <citation type="journal article" date="2019" name="Int. J. Syst. Evol. Microbiol.">
        <title>The Global Catalogue of Microorganisms (GCM) 10K type strain sequencing project: providing services to taxonomists for standard genome sequencing and annotation.</title>
        <authorList>
            <consortium name="The Broad Institute Genomics Platform"/>
            <consortium name="The Broad Institute Genome Sequencing Center for Infectious Disease"/>
            <person name="Wu L."/>
            <person name="Ma J."/>
        </authorList>
    </citation>
    <scope>NUCLEOTIDE SEQUENCE [LARGE SCALE GENOMIC DNA]</scope>
    <source>
        <strain evidence="2">FCH27</strain>
    </source>
</reference>
<gene>
    <name evidence="1" type="ORF">ACFQO6_11465</name>
</gene>
<organism evidence="1 2">
    <name type="scientific">Nocardioides astragali</name>
    <dbReference type="NCBI Taxonomy" id="1776736"/>
    <lineage>
        <taxon>Bacteria</taxon>
        <taxon>Bacillati</taxon>
        <taxon>Actinomycetota</taxon>
        <taxon>Actinomycetes</taxon>
        <taxon>Propionibacteriales</taxon>
        <taxon>Nocardioidaceae</taxon>
        <taxon>Nocardioides</taxon>
    </lineage>
</organism>
<name>A0ABW2N4P6_9ACTN</name>
<protein>
    <submittedName>
        <fullName evidence="1">Uncharacterized protein</fullName>
    </submittedName>
</protein>
<dbReference type="RefSeq" id="WP_255888587.1">
    <property type="nucleotide sequence ID" value="NZ_JAFMZM010000001.1"/>
</dbReference>
<sequence>MTRGKRWVIGVAVILVGGLLSVVPASVSAATGPIAWPEETILNPHATPYTITVNDAGGVGTLIAQWRPAEDQVRELVLPHEGDVTLPFAESADNFSTTVYVYRCPGTVVDRTCASAGYSRPLRIYVEADTTPLVGGRGAIGPTAQALSFSYVPEGLGTTSWRLLAADGAVLQTGTTPLSTRGEIVVSVPAGTPEQRGSLEMVITLDGTAVGHLEGTQVLLANIDGVAPPPPVISTTGSVIYSYDDGYLDSVGVTVSTTGARTVEVVAVNEATGVVHSVLPAFPRADPYTFEFAGRDSRRRSLPPGTYRLRAVATDAGDNSSTGLGAPIEVRAERLRQDTWTRTVPAAKTIVKKFVGDCSTLHKPASRGWRGSLGYYSATRCRRPKESFVQVVHGIYVPQSVLDKYTRMRISLTGGPSRGRAGSYLILGYYSDNKPWRFTNRSVHRGSGVGIRRGASVVGGQVNRLVHDRFEDRPFVAWSTGLTAGSRYDVKSFTVQLTRQVLELPDSRRGASHLVEPSRLPGEVGALGQVGRQRSGFDI</sequence>
<proteinExistence type="predicted"/>